<dbReference type="EMBL" id="CM051401">
    <property type="protein sequence ID" value="KAJ4713733.1"/>
    <property type="molecule type" value="Genomic_DNA"/>
</dbReference>
<sequence length="414" mass="47363">MARSIGSRNANLLELVEEKAFLKKVEEEHKEEQVALVPYLPKDCISKILIQLPLQSLSSKRFVCKPWYHIISSDNFIKAHLRCSESVLIFQKPVCTKTSNEPVPPNTFSVEASVRPWTFSMFGQPVQKNYDIQFIEFKGGKSKTELYNVCCLGNIRATCNGLILLNNVLKNGLTVMNPVTRKLITLPVGTISPPYNESYGFVLNEVTGEYKVVHLFQDELGYIGCETLNLWSRMWRGVNGPSFGMFGWLGYSPISAIGALHWIPHVDHSDYIVSMEVNKEKFQTISLPKTCRTHDRIVEKGGFLCFVTHEELKIDIWILEGLGNKVWTMHHRITRGCIIDMVPLFSLRISGDMIFMRDEDGSIFAYDFTLKVMTQIEREKQWLPSSRFCLPHVNSLVSWEKGQNIFSDTKRKAL</sequence>
<name>A0ACC1XQX0_MELAZ</name>
<proteinExistence type="predicted"/>
<dbReference type="Proteomes" id="UP001164539">
    <property type="component" value="Chromosome 8"/>
</dbReference>
<gene>
    <name evidence="1" type="ORF">OWV82_015787</name>
</gene>
<protein>
    <submittedName>
        <fullName evidence="1">F-box protein</fullName>
    </submittedName>
</protein>
<accession>A0ACC1XQX0</accession>
<reference evidence="1 2" key="1">
    <citation type="journal article" date="2023" name="Science">
        <title>Complex scaffold remodeling in plant triterpene biosynthesis.</title>
        <authorList>
            <person name="De La Pena R."/>
            <person name="Hodgson H."/>
            <person name="Liu J.C."/>
            <person name="Stephenson M.J."/>
            <person name="Martin A.C."/>
            <person name="Owen C."/>
            <person name="Harkess A."/>
            <person name="Leebens-Mack J."/>
            <person name="Jimenez L.E."/>
            <person name="Osbourn A."/>
            <person name="Sattely E.S."/>
        </authorList>
    </citation>
    <scope>NUCLEOTIDE SEQUENCE [LARGE SCALE GENOMIC DNA]</scope>
    <source>
        <strain evidence="2">cv. JPN11</strain>
        <tissue evidence="1">Leaf</tissue>
    </source>
</reference>
<evidence type="ECO:0000313" key="1">
    <source>
        <dbReference type="EMBL" id="KAJ4713733.1"/>
    </source>
</evidence>
<comment type="caution">
    <text evidence="1">The sequence shown here is derived from an EMBL/GenBank/DDBJ whole genome shotgun (WGS) entry which is preliminary data.</text>
</comment>
<keyword evidence="2" id="KW-1185">Reference proteome</keyword>
<evidence type="ECO:0000313" key="2">
    <source>
        <dbReference type="Proteomes" id="UP001164539"/>
    </source>
</evidence>
<organism evidence="1 2">
    <name type="scientific">Melia azedarach</name>
    <name type="common">Chinaberry tree</name>
    <dbReference type="NCBI Taxonomy" id="155640"/>
    <lineage>
        <taxon>Eukaryota</taxon>
        <taxon>Viridiplantae</taxon>
        <taxon>Streptophyta</taxon>
        <taxon>Embryophyta</taxon>
        <taxon>Tracheophyta</taxon>
        <taxon>Spermatophyta</taxon>
        <taxon>Magnoliopsida</taxon>
        <taxon>eudicotyledons</taxon>
        <taxon>Gunneridae</taxon>
        <taxon>Pentapetalae</taxon>
        <taxon>rosids</taxon>
        <taxon>malvids</taxon>
        <taxon>Sapindales</taxon>
        <taxon>Meliaceae</taxon>
        <taxon>Melia</taxon>
    </lineage>
</organism>